<comment type="cofactor">
    <cofactor evidence="1">
        <name>Mg(2+)</name>
        <dbReference type="ChEBI" id="CHEBI:18420"/>
    </cofactor>
</comment>
<evidence type="ECO:0000313" key="10">
    <source>
        <dbReference type="EMBL" id="PIR13519.1"/>
    </source>
</evidence>
<evidence type="ECO:0000256" key="6">
    <source>
        <dbReference type="ARBA" id="ARBA00022723"/>
    </source>
</evidence>
<proteinExistence type="inferred from homology"/>
<dbReference type="EMBL" id="PCWW01000033">
    <property type="protein sequence ID" value="PIR13519.1"/>
    <property type="molecule type" value="Genomic_DNA"/>
</dbReference>
<dbReference type="InterPro" id="IPR005835">
    <property type="entry name" value="NTP_transferase_dom"/>
</dbReference>
<dbReference type="PANTHER" id="PTHR43532">
    <property type="entry name" value="GLUCOSE-1-PHOSPHATE THYMIDYLYLTRANSFERASE"/>
    <property type="match status" value="1"/>
</dbReference>
<evidence type="ECO:0000256" key="5">
    <source>
        <dbReference type="ARBA" id="ARBA00022695"/>
    </source>
</evidence>
<keyword evidence="10" id="KW-0946">Virion</keyword>
<comment type="similarity">
    <text evidence="2">Belongs to the glucose-1-phosphate thymidylyltransferase family.</text>
</comment>
<evidence type="ECO:0000256" key="4">
    <source>
        <dbReference type="ARBA" id="ARBA00022679"/>
    </source>
</evidence>
<keyword evidence="7" id="KW-0460">Magnesium</keyword>
<dbReference type="Pfam" id="PF00483">
    <property type="entry name" value="NTP_transferase"/>
    <property type="match status" value="1"/>
</dbReference>
<keyword evidence="4" id="KW-0808">Transferase</keyword>
<accession>A0A2M6K9L7</accession>
<keyword evidence="6" id="KW-0479">Metal-binding</keyword>
<feature type="domain" description="Nucleotidyl transferase" evidence="9">
    <location>
        <begin position="2"/>
        <end position="232"/>
    </location>
</feature>
<dbReference type="InterPro" id="IPR005907">
    <property type="entry name" value="G1P_thy_trans_s"/>
</dbReference>
<dbReference type="GO" id="GO:0008879">
    <property type="term" value="F:glucose-1-phosphate thymidylyltransferase activity"/>
    <property type="evidence" value="ECO:0007669"/>
    <property type="project" value="UniProtKB-EC"/>
</dbReference>
<organism evidence="10 11">
    <name type="scientific">Candidatus Falkowbacteria bacterium CG11_big_fil_rev_8_21_14_0_20_39_10</name>
    <dbReference type="NCBI Taxonomy" id="1974570"/>
    <lineage>
        <taxon>Bacteria</taxon>
        <taxon>Candidatus Falkowiibacteriota</taxon>
    </lineage>
</organism>
<reference evidence="10 11" key="1">
    <citation type="submission" date="2017-09" db="EMBL/GenBank/DDBJ databases">
        <title>Depth-based differentiation of microbial function through sediment-hosted aquifers and enrichment of novel symbionts in the deep terrestrial subsurface.</title>
        <authorList>
            <person name="Probst A.J."/>
            <person name="Ladd B."/>
            <person name="Jarett J.K."/>
            <person name="Geller-Mcgrath D.E."/>
            <person name="Sieber C.M."/>
            <person name="Emerson J.B."/>
            <person name="Anantharaman K."/>
            <person name="Thomas B.C."/>
            <person name="Malmstrom R."/>
            <person name="Stieglmeier M."/>
            <person name="Klingl A."/>
            <person name="Woyke T."/>
            <person name="Ryan C.M."/>
            <person name="Banfield J.F."/>
        </authorList>
    </citation>
    <scope>NUCLEOTIDE SEQUENCE [LARGE SCALE GENOMIC DNA]</scope>
    <source>
        <strain evidence="10">CG11_big_fil_rev_8_21_14_0_20_39_10</strain>
    </source>
</reference>
<evidence type="ECO:0000256" key="7">
    <source>
        <dbReference type="ARBA" id="ARBA00022842"/>
    </source>
</evidence>
<dbReference type="EC" id="2.7.7.24" evidence="3"/>
<keyword evidence="5" id="KW-0548">Nucleotidyltransferase</keyword>
<comment type="catalytic activity">
    <reaction evidence="8">
        <text>dTTP + alpha-D-glucose 1-phosphate + H(+) = dTDP-alpha-D-glucose + diphosphate</text>
        <dbReference type="Rhea" id="RHEA:15225"/>
        <dbReference type="ChEBI" id="CHEBI:15378"/>
        <dbReference type="ChEBI" id="CHEBI:33019"/>
        <dbReference type="ChEBI" id="CHEBI:37568"/>
        <dbReference type="ChEBI" id="CHEBI:57477"/>
        <dbReference type="ChEBI" id="CHEBI:58601"/>
        <dbReference type="EC" id="2.7.7.24"/>
    </reaction>
</comment>
<dbReference type="Proteomes" id="UP000230869">
    <property type="component" value="Unassembled WGS sequence"/>
</dbReference>
<dbReference type="AlphaFoldDB" id="A0A2M6K9L7"/>
<protein>
    <recommendedName>
        <fullName evidence="3">glucose-1-phosphate thymidylyltransferase</fullName>
        <ecNumber evidence="3">2.7.7.24</ecNumber>
    </recommendedName>
</protein>
<dbReference type="SUPFAM" id="SSF53448">
    <property type="entry name" value="Nucleotide-diphospho-sugar transferases"/>
    <property type="match status" value="1"/>
</dbReference>
<evidence type="ECO:0000313" key="11">
    <source>
        <dbReference type="Proteomes" id="UP000230869"/>
    </source>
</evidence>
<gene>
    <name evidence="10" type="ORF">COV49_02015</name>
</gene>
<evidence type="ECO:0000256" key="3">
    <source>
        <dbReference type="ARBA" id="ARBA00012461"/>
    </source>
</evidence>
<evidence type="ECO:0000259" key="9">
    <source>
        <dbReference type="Pfam" id="PF00483"/>
    </source>
</evidence>
<dbReference type="Gene3D" id="3.90.550.10">
    <property type="entry name" value="Spore Coat Polysaccharide Biosynthesis Protein SpsA, Chain A"/>
    <property type="match status" value="1"/>
</dbReference>
<evidence type="ECO:0000256" key="1">
    <source>
        <dbReference type="ARBA" id="ARBA00001946"/>
    </source>
</evidence>
<evidence type="ECO:0000256" key="8">
    <source>
        <dbReference type="ARBA" id="ARBA00049336"/>
    </source>
</evidence>
<dbReference type="GO" id="GO:0046872">
    <property type="term" value="F:metal ion binding"/>
    <property type="evidence" value="ECO:0007669"/>
    <property type="project" value="UniProtKB-KW"/>
</dbReference>
<evidence type="ECO:0000256" key="2">
    <source>
        <dbReference type="ARBA" id="ARBA00010480"/>
    </source>
</evidence>
<comment type="caution">
    <text evidence="10">The sequence shown here is derived from an EMBL/GenBank/DDBJ whole genome shotgun (WGS) entry which is preliminary data.</text>
</comment>
<name>A0A2M6K9L7_9BACT</name>
<keyword evidence="10" id="KW-0167">Capsid protein</keyword>
<sequence>MKGIILAGGTATRLFPLAATTSKQLLPVYDRQMIFYPLNILVKAGIKEILIIVAPDHSGQFLNLLGPIFDKQNVKLEFMVQKVPRGLADAFILGADFISQDNVTMILGDNIFEDDFSDDIKNFKSGGKVFAKKVADPERFGVVKFNEQMKAETIVEKPKEWLSDYCVTGLYIYDQRVAQIARNLKPSDRGEIEITDINNEYLKKGELEVAMVKGEWLDAGTYDALLDAGNIVREKKISQNFAPVVNQAIEEFNQELKALAKKRLA</sequence>
<dbReference type="InterPro" id="IPR029044">
    <property type="entry name" value="Nucleotide-diphossugar_trans"/>
</dbReference>
<dbReference type="PANTHER" id="PTHR43532:SF1">
    <property type="entry name" value="GLUCOSE-1-PHOSPHATE THYMIDYLYLTRANSFERASE 1"/>
    <property type="match status" value="1"/>
</dbReference>